<dbReference type="PROSITE" id="PS50297">
    <property type="entry name" value="ANK_REP_REGION"/>
    <property type="match status" value="1"/>
</dbReference>
<dbReference type="SUPFAM" id="SSF48403">
    <property type="entry name" value="Ankyrin repeat"/>
    <property type="match status" value="1"/>
</dbReference>
<proteinExistence type="predicted"/>
<dbReference type="Gene3D" id="1.25.40.20">
    <property type="entry name" value="Ankyrin repeat-containing domain"/>
    <property type="match status" value="1"/>
</dbReference>
<comment type="subcellular location">
    <subcellularLocation>
        <location evidence="1">Cell membrane</location>
        <topology evidence="1">Peripheral membrane protein</topology>
        <orientation evidence="1">Cytoplasmic side</orientation>
    </subcellularLocation>
</comment>
<comment type="caution">
    <text evidence="5">The sequence shown here is derived from an EMBL/GenBank/DDBJ whole genome shotgun (WGS) entry which is preliminary data.</text>
</comment>
<evidence type="ECO:0000313" key="5">
    <source>
        <dbReference type="EMBL" id="RHN45621.1"/>
    </source>
</evidence>
<evidence type="ECO:0000313" key="6">
    <source>
        <dbReference type="Proteomes" id="UP000265566"/>
    </source>
</evidence>
<feature type="repeat" description="ANK" evidence="2">
    <location>
        <begin position="108"/>
        <end position="130"/>
    </location>
</feature>
<dbReference type="InterPro" id="IPR002110">
    <property type="entry name" value="Ankyrin_rpt"/>
</dbReference>
<dbReference type="AlphaFoldDB" id="A0A396GZH4"/>
<protein>
    <submittedName>
        <fullName evidence="5">Putative ankyrin repeat-containing domain, PGG domain-containing protein</fullName>
    </submittedName>
</protein>
<evidence type="ECO:0000256" key="3">
    <source>
        <dbReference type="SAM" id="Phobius"/>
    </source>
</evidence>
<dbReference type="InterPro" id="IPR026961">
    <property type="entry name" value="PGG_dom"/>
</dbReference>
<feature type="transmembrane region" description="Helical" evidence="3">
    <location>
        <begin position="372"/>
        <end position="390"/>
    </location>
</feature>
<accession>A0A396GZH4</accession>
<dbReference type="InterPro" id="IPR036770">
    <property type="entry name" value="Ankyrin_rpt-contain_sf"/>
</dbReference>
<dbReference type="GO" id="GO:0005886">
    <property type="term" value="C:plasma membrane"/>
    <property type="evidence" value="ECO:0007669"/>
    <property type="project" value="UniProtKB-SubCell"/>
</dbReference>
<dbReference type="EMBL" id="PSQE01000007">
    <property type="protein sequence ID" value="RHN45621.1"/>
    <property type="molecule type" value="Genomic_DNA"/>
</dbReference>
<dbReference type="Proteomes" id="UP000265566">
    <property type="component" value="Chromosome 7"/>
</dbReference>
<dbReference type="Gramene" id="rna39999">
    <property type="protein sequence ID" value="RHN45621.1"/>
    <property type="gene ID" value="gene39999"/>
</dbReference>
<keyword evidence="2" id="KW-0040">ANK repeat</keyword>
<dbReference type="OrthoDB" id="7729168at2759"/>
<keyword evidence="3" id="KW-0472">Membrane</keyword>
<dbReference type="Pfam" id="PF13962">
    <property type="entry name" value="PGG"/>
    <property type="match status" value="1"/>
</dbReference>
<gene>
    <name evidence="5" type="ORF">MtrunA17_Chr7g0233331</name>
</gene>
<evidence type="ECO:0000259" key="4">
    <source>
        <dbReference type="Pfam" id="PF13962"/>
    </source>
</evidence>
<reference evidence="6" key="1">
    <citation type="journal article" date="2018" name="Nat. Plants">
        <title>Whole-genome landscape of Medicago truncatula symbiotic genes.</title>
        <authorList>
            <person name="Pecrix Y."/>
            <person name="Staton S.E."/>
            <person name="Sallet E."/>
            <person name="Lelandais-Briere C."/>
            <person name="Moreau S."/>
            <person name="Carrere S."/>
            <person name="Blein T."/>
            <person name="Jardinaud M.F."/>
            <person name="Latrasse D."/>
            <person name="Zouine M."/>
            <person name="Zahm M."/>
            <person name="Kreplak J."/>
            <person name="Mayjonade B."/>
            <person name="Satge C."/>
            <person name="Perez M."/>
            <person name="Cauet S."/>
            <person name="Marande W."/>
            <person name="Chantry-Darmon C."/>
            <person name="Lopez-Roques C."/>
            <person name="Bouchez O."/>
            <person name="Berard A."/>
            <person name="Debelle F."/>
            <person name="Munos S."/>
            <person name="Bendahmane A."/>
            <person name="Berges H."/>
            <person name="Niebel A."/>
            <person name="Buitink J."/>
            <person name="Frugier F."/>
            <person name="Benhamed M."/>
            <person name="Crespi M."/>
            <person name="Gouzy J."/>
            <person name="Gamas P."/>
        </authorList>
    </citation>
    <scope>NUCLEOTIDE SEQUENCE [LARGE SCALE GENOMIC DNA]</scope>
    <source>
        <strain evidence="6">cv. Jemalong A17</strain>
    </source>
</reference>
<name>A0A396GZH4_MEDTR</name>
<sequence>MSTTNLDKLKVAAEAGNIDILYAVIQIDSSILEIIDSNQFVETPLHIAASRGHLRFAIEVMNLKPSFAWKLNPQGFCPIHLAMQNDQKRMVSRFVDINKDLVRVQGREGLTPLHFASQIGEVELLAKLLFACPNSIQDVTVGGETALHIAVKNKNFEALHLLVCFLRKNIERGAREFEYNILNHKDEDDNTILHISALCIEPQALRLLVSTGINLKAKNLENKTALDIAATLENKSILFSAGSKPSLEVMDAPTLAHKLRSKTTIVDKMLIYIRRIERNISEKQRNTWLIIATLVATATYQSTLTPVGGVYQVSTSDNNVNNTSFNSTISTPKNVGKSVLSKVDFFLFSYMNMISFFLSTIAILILTPRGRVGSLVVAGPVVWFILLYLLSMEDNPYT</sequence>
<feature type="transmembrane region" description="Helical" evidence="3">
    <location>
        <begin position="345"/>
        <end position="365"/>
    </location>
</feature>
<dbReference type="SMART" id="SM00248">
    <property type="entry name" value="ANK"/>
    <property type="match status" value="6"/>
</dbReference>
<keyword evidence="3" id="KW-1133">Transmembrane helix</keyword>
<dbReference type="Pfam" id="PF12796">
    <property type="entry name" value="Ank_2"/>
    <property type="match status" value="2"/>
</dbReference>
<dbReference type="PROSITE" id="PS50088">
    <property type="entry name" value="ANK_REPEAT"/>
    <property type="match status" value="1"/>
</dbReference>
<evidence type="ECO:0000256" key="2">
    <source>
        <dbReference type="PROSITE-ProRule" id="PRU00023"/>
    </source>
</evidence>
<feature type="domain" description="PGG" evidence="4">
    <location>
        <begin position="282"/>
        <end position="368"/>
    </location>
</feature>
<dbReference type="PANTHER" id="PTHR24128:SF87">
    <property type="entry name" value="ANKYRIN REPEAT FAMILY PROTEIN"/>
    <property type="match status" value="1"/>
</dbReference>
<dbReference type="PANTHER" id="PTHR24128">
    <property type="entry name" value="HOMEOBOX PROTEIN WARIAI"/>
    <property type="match status" value="1"/>
</dbReference>
<keyword evidence="3" id="KW-0812">Transmembrane</keyword>
<evidence type="ECO:0000256" key="1">
    <source>
        <dbReference type="ARBA" id="ARBA00004413"/>
    </source>
</evidence>
<organism evidence="5 6">
    <name type="scientific">Medicago truncatula</name>
    <name type="common">Barrel medic</name>
    <name type="synonym">Medicago tribuloides</name>
    <dbReference type="NCBI Taxonomy" id="3880"/>
    <lineage>
        <taxon>Eukaryota</taxon>
        <taxon>Viridiplantae</taxon>
        <taxon>Streptophyta</taxon>
        <taxon>Embryophyta</taxon>
        <taxon>Tracheophyta</taxon>
        <taxon>Spermatophyta</taxon>
        <taxon>Magnoliopsida</taxon>
        <taxon>eudicotyledons</taxon>
        <taxon>Gunneridae</taxon>
        <taxon>Pentapetalae</taxon>
        <taxon>rosids</taxon>
        <taxon>fabids</taxon>
        <taxon>Fabales</taxon>
        <taxon>Fabaceae</taxon>
        <taxon>Papilionoideae</taxon>
        <taxon>50 kb inversion clade</taxon>
        <taxon>NPAAA clade</taxon>
        <taxon>Hologalegina</taxon>
        <taxon>IRL clade</taxon>
        <taxon>Trifolieae</taxon>
        <taxon>Medicago</taxon>
    </lineage>
</organism>